<reference evidence="3 4" key="1">
    <citation type="submission" date="2018-08" db="EMBL/GenBank/DDBJ databases">
        <title>Genome sequence of Marinobacter flavimaris KCTC 12185.</title>
        <authorList>
            <person name="Chun J."/>
            <person name="Kim B.-Y."/>
            <person name="Choi S.-B."/>
            <person name="Kwak M.-J."/>
        </authorList>
    </citation>
    <scope>NUCLEOTIDE SEQUENCE [LARGE SCALE GENOMIC DNA]</scope>
    <source>
        <strain evidence="3 4">KCTC 12185</strain>
    </source>
</reference>
<dbReference type="EMBL" id="QRDH01000012">
    <property type="protein sequence ID" value="RDU39365.1"/>
    <property type="molecule type" value="Genomic_DNA"/>
</dbReference>
<name>A0A3D8GY56_9GAMM</name>
<dbReference type="Pfam" id="PF12158">
    <property type="entry name" value="DUF3592"/>
    <property type="match status" value="1"/>
</dbReference>
<protein>
    <submittedName>
        <fullName evidence="3">DUF3592 domain-containing protein</fullName>
    </submittedName>
</protein>
<evidence type="ECO:0000256" key="1">
    <source>
        <dbReference type="SAM" id="Phobius"/>
    </source>
</evidence>
<dbReference type="AlphaFoldDB" id="A0A3D8GY56"/>
<feature type="domain" description="DUF3592" evidence="2">
    <location>
        <begin position="63"/>
        <end position="136"/>
    </location>
</feature>
<sequence length="161" mass="18368">MEYLVSMWELARAGDKQGVVFFIALYCFLIMSLSLIGQLRMRQWPSVRGKLLDGGTRTFGGSDRYDADTRYVVSALYEYEVDGKRYRGKRVSPWIFVTNRNARGILDHQFKSVDRHGGLVKIFYNPNNPKKSTLLKPGKFGLCVSFAIWIGPLLAYGASYH</sequence>
<keyword evidence="1" id="KW-1133">Transmembrane helix</keyword>
<dbReference type="Proteomes" id="UP000256431">
    <property type="component" value="Unassembled WGS sequence"/>
</dbReference>
<evidence type="ECO:0000313" key="4">
    <source>
        <dbReference type="Proteomes" id="UP000256431"/>
    </source>
</evidence>
<keyword evidence="1" id="KW-0812">Transmembrane</keyword>
<dbReference type="InterPro" id="IPR021994">
    <property type="entry name" value="DUF3592"/>
</dbReference>
<comment type="caution">
    <text evidence="3">The sequence shown here is derived from an EMBL/GenBank/DDBJ whole genome shotgun (WGS) entry which is preliminary data.</text>
</comment>
<evidence type="ECO:0000259" key="2">
    <source>
        <dbReference type="Pfam" id="PF12158"/>
    </source>
</evidence>
<feature type="transmembrane region" description="Helical" evidence="1">
    <location>
        <begin position="20"/>
        <end position="39"/>
    </location>
</feature>
<evidence type="ECO:0000313" key="3">
    <source>
        <dbReference type="EMBL" id="RDU39365.1"/>
    </source>
</evidence>
<keyword evidence="1" id="KW-0472">Membrane</keyword>
<accession>A0A3D8GY56</accession>
<gene>
    <name evidence="3" type="ORF">DXI23_19080</name>
</gene>
<feature type="transmembrane region" description="Helical" evidence="1">
    <location>
        <begin position="140"/>
        <end position="158"/>
    </location>
</feature>
<proteinExistence type="predicted"/>
<keyword evidence="4" id="KW-1185">Reference proteome</keyword>
<organism evidence="3 4">
    <name type="scientific">Marinobacter flavimaris</name>
    <dbReference type="NCBI Taxonomy" id="262076"/>
    <lineage>
        <taxon>Bacteria</taxon>
        <taxon>Pseudomonadati</taxon>
        <taxon>Pseudomonadota</taxon>
        <taxon>Gammaproteobacteria</taxon>
        <taxon>Pseudomonadales</taxon>
        <taxon>Marinobacteraceae</taxon>
        <taxon>Marinobacter</taxon>
    </lineage>
</organism>